<dbReference type="PANTHER" id="PTHR24286">
    <property type="entry name" value="CYTOCHROME P450 26"/>
    <property type="match status" value="1"/>
</dbReference>
<reference evidence="4" key="1">
    <citation type="submission" date="2025-08" db="UniProtKB">
        <authorList>
            <consortium name="RefSeq"/>
        </authorList>
    </citation>
    <scope>IDENTIFICATION</scope>
    <source>
        <tissue evidence="4">Leaves</tissue>
    </source>
</reference>
<evidence type="ECO:0000256" key="2">
    <source>
        <dbReference type="ARBA" id="ARBA00023004"/>
    </source>
</evidence>
<dbReference type="CDD" id="cd11043">
    <property type="entry name" value="CYP90-like"/>
    <property type="match status" value="1"/>
</dbReference>
<dbReference type="InterPro" id="IPR002403">
    <property type="entry name" value="Cyt_P450_E_grp-IV"/>
</dbReference>
<dbReference type="InterPro" id="IPR001128">
    <property type="entry name" value="Cyt_P450"/>
</dbReference>
<dbReference type="InterPro" id="IPR036396">
    <property type="entry name" value="Cyt_P450_sf"/>
</dbReference>
<keyword evidence="1" id="KW-0479">Metal-binding</keyword>
<organism evidence="3 4">
    <name type="scientific">Coffea arabica</name>
    <name type="common">Arabian coffee</name>
    <dbReference type="NCBI Taxonomy" id="13443"/>
    <lineage>
        <taxon>Eukaryota</taxon>
        <taxon>Viridiplantae</taxon>
        <taxon>Streptophyta</taxon>
        <taxon>Embryophyta</taxon>
        <taxon>Tracheophyta</taxon>
        <taxon>Spermatophyta</taxon>
        <taxon>Magnoliopsida</taxon>
        <taxon>eudicotyledons</taxon>
        <taxon>Gunneridae</taxon>
        <taxon>Pentapetalae</taxon>
        <taxon>asterids</taxon>
        <taxon>lamiids</taxon>
        <taxon>Gentianales</taxon>
        <taxon>Rubiaceae</taxon>
        <taxon>Ixoroideae</taxon>
        <taxon>Gardenieae complex</taxon>
        <taxon>Bertiereae - Coffeeae clade</taxon>
        <taxon>Coffeeae</taxon>
        <taxon>Coffea</taxon>
    </lineage>
</organism>
<keyword evidence="3" id="KW-1185">Reference proteome</keyword>
<dbReference type="Proteomes" id="UP001652660">
    <property type="component" value="Chromosome 2e"/>
</dbReference>
<gene>
    <name evidence="4" type="primary">LOC140037002</name>
</gene>
<evidence type="ECO:0000256" key="1">
    <source>
        <dbReference type="ARBA" id="ARBA00022723"/>
    </source>
</evidence>
<keyword evidence="2" id="KW-0408">Iron</keyword>
<accession>A0ABM4WXP8</accession>
<dbReference type="Gene3D" id="1.10.630.10">
    <property type="entry name" value="Cytochrome P450"/>
    <property type="match status" value="1"/>
</dbReference>
<name>A0ABM4WXP8_COFAR</name>
<sequence length="477" mass="54383">MLFACAIIALIIVLFSHWVYRWRNPKCNGVLPPGSMGLPIIGETIEYFTPYASDDIPPFVQKRAARYGPIFRTSIVGQPIVVSTDADVNYRVFQQEGNAFQIWYTESLFQIIGKQSVVAHHGGFHKYLKSLTFKFVSPEALREKLIYEMDESTQESLRSWSKLGKLDGKDGTAELVFKYAAKKMLGYEESKDQQKLRDSYKAFMDGLISFPLNIPGTPFHACLQGRKKAMKVIHDIFEKKRSGINGATNDYDFADHLLEEIKKEDTFLNEEIARDLVFLFLFAAHETTSTALTVALRYLDGHPRAMAELKREHENILKIRETEGSAVSWKEYKSMTFTHMVINETVRLRLANIAPGILRKVVKEVEVKGYTIPAGWTIMVCPPSVHLDPNLYENPLEFNPWRWEGKELHAGSKSFMAFAGGTRLCVGADYAKVQMSIFLHYLVTKYTWRVTNGAERIRTPTGIRFPKGLNIEISENK</sequence>
<evidence type="ECO:0000313" key="4">
    <source>
        <dbReference type="RefSeq" id="XP_071936560.1"/>
    </source>
</evidence>
<dbReference type="SUPFAM" id="SSF48264">
    <property type="entry name" value="Cytochrome P450"/>
    <property type="match status" value="1"/>
</dbReference>
<dbReference type="PRINTS" id="PR00385">
    <property type="entry name" value="P450"/>
</dbReference>
<dbReference type="PRINTS" id="PR00465">
    <property type="entry name" value="EP450IV"/>
</dbReference>
<dbReference type="Pfam" id="PF00067">
    <property type="entry name" value="p450"/>
    <property type="match status" value="1"/>
</dbReference>
<proteinExistence type="predicted"/>
<dbReference type="GeneID" id="140037002"/>
<protein>
    <submittedName>
        <fullName evidence="4">Cytochrome P450 87A3-like</fullName>
    </submittedName>
</protein>
<dbReference type="PANTHER" id="PTHR24286:SF185">
    <property type="entry name" value="CYTOCHROME P450 87A3-LIKE"/>
    <property type="match status" value="1"/>
</dbReference>
<evidence type="ECO:0000313" key="3">
    <source>
        <dbReference type="Proteomes" id="UP001652660"/>
    </source>
</evidence>
<dbReference type="RefSeq" id="XP_071936560.1">
    <property type="nucleotide sequence ID" value="XM_072080459.1"/>
</dbReference>